<reference evidence="1 2" key="1">
    <citation type="submission" date="2024-05" db="EMBL/GenBank/DDBJ databases">
        <title>Genome sequencing and assembly of Indian major carp, Cirrhinus mrigala (Hamilton, 1822).</title>
        <authorList>
            <person name="Mohindra V."/>
            <person name="Chowdhury L.M."/>
            <person name="Lal K."/>
            <person name="Jena J.K."/>
        </authorList>
    </citation>
    <scope>NUCLEOTIDE SEQUENCE [LARGE SCALE GENOMIC DNA]</scope>
    <source>
        <strain evidence="1">CM1030</strain>
        <tissue evidence="1">Blood</tissue>
    </source>
</reference>
<dbReference type="PANTHER" id="PTHR37984:SF5">
    <property type="entry name" value="PROTEIN NYNRIN-LIKE"/>
    <property type="match status" value="1"/>
</dbReference>
<dbReference type="SUPFAM" id="SSF56672">
    <property type="entry name" value="DNA/RNA polymerases"/>
    <property type="match status" value="1"/>
</dbReference>
<feature type="non-terminal residue" evidence="1">
    <location>
        <position position="1"/>
    </location>
</feature>
<dbReference type="PANTHER" id="PTHR37984">
    <property type="entry name" value="PROTEIN CBG26694"/>
    <property type="match status" value="1"/>
</dbReference>
<gene>
    <name evidence="1" type="ORF">M9458_015897</name>
</gene>
<dbReference type="Gene3D" id="3.30.70.270">
    <property type="match status" value="1"/>
</dbReference>
<proteinExistence type="predicted"/>
<dbReference type="Proteomes" id="UP001529510">
    <property type="component" value="Unassembled WGS sequence"/>
</dbReference>
<comment type="caution">
    <text evidence="1">The sequence shown here is derived from an EMBL/GenBank/DDBJ whole genome shotgun (WGS) entry which is preliminary data.</text>
</comment>
<evidence type="ECO:0000313" key="2">
    <source>
        <dbReference type="Proteomes" id="UP001529510"/>
    </source>
</evidence>
<dbReference type="InterPro" id="IPR043128">
    <property type="entry name" value="Rev_trsase/Diguanyl_cyclase"/>
</dbReference>
<protein>
    <recommendedName>
        <fullName evidence="3">Reverse transcriptase</fullName>
    </recommendedName>
</protein>
<feature type="non-terminal residue" evidence="1">
    <location>
        <position position="61"/>
    </location>
</feature>
<dbReference type="InterPro" id="IPR050951">
    <property type="entry name" value="Retrovirus_Pol_polyprotein"/>
</dbReference>
<evidence type="ECO:0008006" key="3">
    <source>
        <dbReference type="Google" id="ProtNLM"/>
    </source>
</evidence>
<sequence>TQHLERLKVVLGRLKRKGLKAELEKCAFFKQQFKYLGHVASSQGVATDPSKVEVVSKWGRP</sequence>
<dbReference type="InterPro" id="IPR043502">
    <property type="entry name" value="DNA/RNA_pol_sf"/>
</dbReference>
<evidence type="ECO:0000313" key="1">
    <source>
        <dbReference type="EMBL" id="KAL0188798.1"/>
    </source>
</evidence>
<organism evidence="1 2">
    <name type="scientific">Cirrhinus mrigala</name>
    <name type="common">Mrigala</name>
    <dbReference type="NCBI Taxonomy" id="683832"/>
    <lineage>
        <taxon>Eukaryota</taxon>
        <taxon>Metazoa</taxon>
        <taxon>Chordata</taxon>
        <taxon>Craniata</taxon>
        <taxon>Vertebrata</taxon>
        <taxon>Euteleostomi</taxon>
        <taxon>Actinopterygii</taxon>
        <taxon>Neopterygii</taxon>
        <taxon>Teleostei</taxon>
        <taxon>Ostariophysi</taxon>
        <taxon>Cypriniformes</taxon>
        <taxon>Cyprinidae</taxon>
        <taxon>Labeoninae</taxon>
        <taxon>Labeonini</taxon>
        <taxon>Cirrhinus</taxon>
    </lineage>
</organism>
<name>A0ABD0QRE9_CIRMR</name>
<dbReference type="AlphaFoldDB" id="A0ABD0QRE9"/>
<keyword evidence="2" id="KW-1185">Reference proteome</keyword>
<accession>A0ABD0QRE9</accession>
<dbReference type="EMBL" id="JAMKFB020000007">
    <property type="protein sequence ID" value="KAL0188798.1"/>
    <property type="molecule type" value="Genomic_DNA"/>
</dbReference>